<dbReference type="Proteomes" id="UP000054166">
    <property type="component" value="Unassembled WGS sequence"/>
</dbReference>
<reference evidence="3" key="2">
    <citation type="submission" date="2015-01" db="EMBL/GenBank/DDBJ databases">
        <title>Evolutionary Origins and Diversification of the Mycorrhizal Mutualists.</title>
        <authorList>
            <consortium name="DOE Joint Genome Institute"/>
            <consortium name="Mycorrhizal Genomics Consortium"/>
            <person name="Kohler A."/>
            <person name="Kuo A."/>
            <person name="Nagy L.G."/>
            <person name="Floudas D."/>
            <person name="Copeland A."/>
            <person name="Barry K.W."/>
            <person name="Cichocki N."/>
            <person name="Veneault-Fourrey C."/>
            <person name="LaButti K."/>
            <person name="Lindquist E.A."/>
            <person name="Lipzen A."/>
            <person name="Lundell T."/>
            <person name="Morin E."/>
            <person name="Murat C."/>
            <person name="Riley R."/>
            <person name="Ohm R."/>
            <person name="Sun H."/>
            <person name="Tunlid A."/>
            <person name="Henrissat B."/>
            <person name="Grigoriev I.V."/>
            <person name="Hibbett D.S."/>
            <person name="Martin F."/>
        </authorList>
    </citation>
    <scope>NUCLEOTIDE SEQUENCE [LARGE SCALE GENOMIC DNA]</scope>
    <source>
        <strain evidence="3">F 1598</strain>
    </source>
</reference>
<sequence length="333" mass="36402">MEPAAATDVTNAECPFKAADLGNSFDAGKGSQNSMGKFTQKTNMAKMRAVLLNCLLGFKTCVPSSQPPLKDVPEVRYSKGGPEPDIAGWDVGEEQPIQPSDGDGNPSDVPAGEQAGSYAAGLLSQQIQADFNLHQYWPSDNLLILYLQYMPADNVQTASPLKLDSDHDHLAKCKHPQSFDFTGSFPAVNLNNKELFRIPSVAEMPTDGMFTEPTLFANTVVQQPEMQWMGPDGKSSKKHHGPAKQPSFAQAKNNPKRAIKSWTFAVKFKEAYNKLRLVIQNNQEKAVNIVRLFGEGGTHQSVEFIAKITSTDEKQGSTKLLAWLKAWAGAHPV</sequence>
<dbReference type="HOGENOM" id="CLU_963496_0_0_1"/>
<keyword evidence="3" id="KW-1185">Reference proteome</keyword>
<dbReference type="AlphaFoldDB" id="A0A0C3AF78"/>
<name>A0A0C3AF78_PILCF</name>
<evidence type="ECO:0000313" key="3">
    <source>
        <dbReference type="Proteomes" id="UP000054166"/>
    </source>
</evidence>
<evidence type="ECO:0000256" key="1">
    <source>
        <dbReference type="SAM" id="MobiDB-lite"/>
    </source>
</evidence>
<dbReference type="EMBL" id="KN833130">
    <property type="protein sequence ID" value="KIM72453.1"/>
    <property type="molecule type" value="Genomic_DNA"/>
</dbReference>
<reference evidence="2 3" key="1">
    <citation type="submission" date="2014-04" db="EMBL/GenBank/DDBJ databases">
        <authorList>
            <consortium name="DOE Joint Genome Institute"/>
            <person name="Kuo A."/>
            <person name="Tarkka M."/>
            <person name="Buscot F."/>
            <person name="Kohler A."/>
            <person name="Nagy L.G."/>
            <person name="Floudas D."/>
            <person name="Copeland A."/>
            <person name="Barry K.W."/>
            <person name="Cichocki N."/>
            <person name="Veneault-Fourrey C."/>
            <person name="LaButti K."/>
            <person name="Lindquist E.A."/>
            <person name="Lipzen A."/>
            <person name="Lundell T."/>
            <person name="Morin E."/>
            <person name="Murat C."/>
            <person name="Sun H."/>
            <person name="Tunlid A."/>
            <person name="Henrissat B."/>
            <person name="Grigoriev I.V."/>
            <person name="Hibbett D.S."/>
            <person name="Martin F."/>
            <person name="Nordberg H.P."/>
            <person name="Cantor M.N."/>
            <person name="Hua S.X."/>
        </authorList>
    </citation>
    <scope>NUCLEOTIDE SEQUENCE [LARGE SCALE GENOMIC DNA]</scope>
    <source>
        <strain evidence="2 3">F 1598</strain>
    </source>
</reference>
<proteinExistence type="predicted"/>
<dbReference type="InParanoid" id="A0A0C3AF78"/>
<gene>
    <name evidence="2" type="ORF">PILCRDRAFT_93453</name>
</gene>
<evidence type="ECO:0000313" key="2">
    <source>
        <dbReference type="EMBL" id="KIM72453.1"/>
    </source>
</evidence>
<protein>
    <submittedName>
        <fullName evidence="2">Uncharacterized protein</fullName>
    </submittedName>
</protein>
<feature type="region of interest" description="Disordered" evidence="1">
    <location>
        <begin position="228"/>
        <end position="255"/>
    </location>
</feature>
<accession>A0A0C3AF78</accession>
<feature type="region of interest" description="Disordered" evidence="1">
    <location>
        <begin position="69"/>
        <end position="114"/>
    </location>
</feature>
<organism evidence="2 3">
    <name type="scientific">Piloderma croceum (strain F 1598)</name>
    <dbReference type="NCBI Taxonomy" id="765440"/>
    <lineage>
        <taxon>Eukaryota</taxon>
        <taxon>Fungi</taxon>
        <taxon>Dikarya</taxon>
        <taxon>Basidiomycota</taxon>
        <taxon>Agaricomycotina</taxon>
        <taxon>Agaricomycetes</taxon>
        <taxon>Agaricomycetidae</taxon>
        <taxon>Atheliales</taxon>
        <taxon>Atheliaceae</taxon>
        <taxon>Piloderma</taxon>
    </lineage>
</organism>